<gene>
    <name evidence="1" type="ORF">HMPREF0870_00788</name>
</gene>
<proteinExistence type="predicted"/>
<protein>
    <submittedName>
        <fullName evidence="1">Uncharacterized protein</fullName>
    </submittedName>
</protein>
<accession>A0ABN0IL95</accession>
<evidence type="ECO:0000313" key="2">
    <source>
        <dbReference type="Proteomes" id="UP000010412"/>
    </source>
</evidence>
<evidence type="ECO:0000313" key="1">
    <source>
        <dbReference type="EMBL" id="EKY20334.1"/>
    </source>
</evidence>
<organism evidence="1 2">
    <name type="scientific">Veillonella atypica KON</name>
    <dbReference type="NCBI Taxonomy" id="1128111"/>
    <lineage>
        <taxon>Bacteria</taxon>
        <taxon>Bacillati</taxon>
        <taxon>Bacillota</taxon>
        <taxon>Negativicutes</taxon>
        <taxon>Veillonellales</taxon>
        <taxon>Veillonellaceae</taxon>
        <taxon>Veillonella</taxon>
    </lineage>
</organism>
<dbReference type="Proteomes" id="UP000010412">
    <property type="component" value="Unassembled WGS sequence"/>
</dbReference>
<keyword evidence="2" id="KW-1185">Reference proteome</keyword>
<comment type="caution">
    <text evidence="1">The sequence shown here is derived from an EMBL/GenBank/DDBJ whole genome shotgun (WGS) entry which is preliminary data.</text>
</comment>
<name>A0ABN0IL95_9FIRM</name>
<dbReference type="EMBL" id="AMEX01000010">
    <property type="protein sequence ID" value="EKY20334.1"/>
    <property type="molecule type" value="Genomic_DNA"/>
</dbReference>
<sequence>MVIFYNVLPCVNYFDEGGVGDYKKECFHRFVVKALLLFICKFYLF</sequence>
<reference evidence="1 2" key="1">
    <citation type="submission" date="2012-05" db="EMBL/GenBank/DDBJ databases">
        <authorList>
            <person name="Weinstock G."/>
            <person name="Sodergren E."/>
            <person name="Lobos E.A."/>
            <person name="Fulton L."/>
            <person name="Fulton R."/>
            <person name="Courtney L."/>
            <person name="Fronick C."/>
            <person name="O'Laughlin M."/>
            <person name="Godfrey J."/>
            <person name="Wilson R.M."/>
            <person name="Miner T."/>
            <person name="Farmer C."/>
            <person name="Delehaunty K."/>
            <person name="Cordes M."/>
            <person name="Minx P."/>
            <person name="Tomlinson C."/>
            <person name="Chen J."/>
            <person name="Wollam A."/>
            <person name="Pepin K.H."/>
            <person name="Bhonagiri V."/>
            <person name="Zhang X."/>
            <person name="Suruliraj S."/>
            <person name="Warren W."/>
            <person name="Mitreva M."/>
            <person name="Mardis E.R."/>
            <person name="Wilson R.K."/>
        </authorList>
    </citation>
    <scope>NUCLEOTIDE SEQUENCE [LARGE SCALE GENOMIC DNA]</scope>
    <source>
        <strain evidence="1 2">KON</strain>
    </source>
</reference>